<accession>A0A2Z4GHB8</accession>
<dbReference type="InterPro" id="IPR009056">
    <property type="entry name" value="Cyt_c-like_dom"/>
</dbReference>
<protein>
    <submittedName>
        <fullName evidence="12">Cytochrome-c peroxidase</fullName>
    </submittedName>
</protein>
<dbReference type="GO" id="GO:0009055">
    <property type="term" value="F:electron transfer activity"/>
    <property type="evidence" value="ECO:0007669"/>
    <property type="project" value="InterPro"/>
</dbReference>
<keyword evidence="5" id="KW-0574">Periplasm</keyword>
<dbReference type="PROSITE" id="PS51007">
    <property type="entry name" value="CYTC"/>
    <property type="match status" value="2"/>
</dbReference>
<evidence type="ECO:0000256" key="5">
    <source>
        <dbReference type="ARBA" id="ARBA00022764"/>
    </source>
</evidence>
<evidence type="ECO:0000256" key="1">
    <source>
        <dbReference type="ARBA" id="ARBA00004418"/>
    </source>
</evidence>
<feature type="domain" description="Cytochrome c" evidence="11">
    <location>
        <begin position="210"/>
        <end position="336"/>
    </location>
</feature>
<evidence type="ECO:0000256" key="10">
    <source>
        <dbReference type="SAM" id="SignalP"/>
    </source>
</evidence>
<keyword evidence="7 9" id="KW-0408">Iron</keyword>
<keyword evidence="2 8" id="KW-0349">Heme</keyword>
<dbReference type="OrthoDB" id="9805202at2"/>
<dbReference type="GO" id="GO:0020037">
    <property type="term" value="F:heme binding"/>
    <property type="evidence" value="ECO:0007669"/>
    <property type="project" value="InterPro"/>
</dbReference>
<sequence>MKKLIYLAVLGTLLMACNGSSTVLNPVDETGEKLFYQPENFPQPTYDFSKNPVTDEGFELGRKLFYDGKLSRDGTISCAECHSQTYAFTHHGHSISHGIDDKIGTRNAPAVQNTAFMNLFFWDGGVFDLDFFSVAPIVNPVEMDEELGNVLDKLRATEDYPKMFKAAYGSEEITTEGFLKALSQFMNSLVSANSKYDKFVRNEPGGEFTDAEISGLSIFKTKCASCHGTELFTDGSFRNNGLQIYARDPDLGRAIITENANDNYKFKVPSLRNISYTAPYMHDGQFLSLKQVLEHYDNGVYYSETLDAELKKDGVLGIPLTEDEKTDLLAFLKTLDDPTFIKNTAFAAP</sequence>
<feature type="binding site" description="covalent" evidence="8">
    <location>
        <position position="226"/>
    </location>
    <ligand>
        <name>heme c</name>
        <dbReference type="ChEBI" id="CHEBI:61717"/>
        <label>2</label>
    </ligand>
</feature>
<keyword evidence="6" id="KW-0560">Oxidoreductase</keyword>
<name>A0A2Z4GHB8_9BACT</name>
<dbReference type="PROSITE" id="PS51257">
    <property type="entry name" value="PROKAR_LIPOPROTEIN"/>
    <property type="match status" value="1"/>
</dbReference>
<organism evidence="12 13">
    <name type="scientific">Arcticibacterium luteifluviistationis</name>
    <dbReference type="NCBI Taxonomy" id="1784714"/>
    <lineage>
        <taxon>Bacteria</taxon>
        <taxon>Pseudomonadati</taxon>
        <taxon>Bacteroidota</taxon>
        <taxon>Cytophagia</taxon>
        <taxon>Cytophagales</taxon>
        <taxon>Leadbetterellaceae</taxon>
        <taxon>Arcticibacterium</taxon>
    </lineage>
</organism>
<dbReference type="InterPro" id="IPR036909">
    <property type="entry name" value="Cyt_c-like_dom_sf"/>
</dbReference>
<dbReference type="AlphaFoldDB" id="A0A2Z4GHB8"/>
<dbReference type="PIRSF" id="PIRSF000294">
    <property type="entry name" value="Cytochrome-c_peroxidase"/>
    <property type="match status" value="1"/>
</dbReference>
<evidence type="ECO:0000256" key="9">
    <source>
        <dbReference type="PIRSR" id="PIRSR000294-2"/>
    </source>
</evidence>
<dbReference type="InterPro" id="IPR026259">
    <property type="entry name" value="MauG/Cytc_peroxidase"/>
</dbReference>
<dbReference type="PANTHER" id="PTHR30600:SF10">
    <property type="entry name" value="BLL6722 PROTEIN"/>
    <property type="match status" value="1"/>
</dbReference>
<feature type="binding site" description="covalent" evidence="8">
    <location>
        <position position="78"/>
    </location>
    <ligand>
        <name>heme c</name>
        <dbReference type="ChEBI" id="CHEBI:61717"/>
        <label>1</label>
    </ligand>
</feature>
<comment type="cofactor">
    <cofactor evidence="8">
        <name>heme</name>
        <dbReference type="ChEBI" id="CHEBI:30413"/>
    </cofactor>
    <text evidence="8">Binds 2 heme groups.</text>
</comment>
<comment type="PTM">
    <text evidence="8">Binds 2 heme groups per subunit.</text>
</comment>
<dbReference type="Gene3D" id="1.10.760.10">
    <property type="entry name" value="Cytochrome c-like domain"/>
    <property type="match status" value="2"/>
</dbReference>
<keyword evidence="12" id="KW-0575">Peroxidase</keyword>
<dbReference type="EMBL" id="CP029480">
    <property type="protein sequence ID" value="AWW00711.1"/>
    <property type="molecule type" value="Genomic_DNA"/>
</dbReference>
<comment type="subcellular location">
    <subcellularLocation>
        <location evidence="1">Periplasm</location>
    </subcellularLocation>
</comment>
<dbReference type="SUPFAM" id="SSF46626">
    <property type="entry name" value="Cytochrome c"/>
    <property type="match status" value="2"/>
</dbReference>
<feature type="chain" id="PRO_5016396092" evidence="10">
    <location>
        <begin position="22"/>
        <end position="349"/>
    </location>
</feature>
<evidence type="ECO:0000256" key="8">
    <source>
        <dbReference type="PIRSR" id="PIRSR000294-1"/>
    </source>
</evidence>
<dbReference type="GO" id="GO:0004130">
    <property type="term" value="F:cytochrome-c peroxidase activity"/>
    <property type="evidence" value="ECO:0007669"/>
    <property type="project" value="TreeGrafter"/>
</dbReference>
<dbReference type="Pfam" id="PF00034">
    <property type="entry name" value="Cytochrom_C"/>
    <property type="match status" value="1"/>
</dbReference>
<gene>
    <name evidence="12" type="ORF">DJ013_21985</name>
</gene>
<keyword evidence="3 9" id="KW-0479">Metal-binding</keyword>
<dbReference type="InterPro" id="IPR004852">
    <property type="entry name" value="Di-haem_cyt_c_peroxidsae"/>
</dbReference>
<feature type="signal peptide" evidence="10">
    <location>
        <begin position="1"/>
        <end position="21"/>
    </location>
</feature>
<feature type="binding site" description="covalent" evidence="8">
    <location>
        <position position="223"/>
    </location>
    <ligand>
        <name>heme c</name>
        <dbReference type="ChEBI" id="CHEBI:61717"/>
        <label>2</label>
    </ligand>
</feature>
<evidence type="ECO:0000256" key="3">
    <source>
        <dbReference type="ARBA" id="ARBA00022723"/>
    </source>
</evidence>
<proteinExistence type="predicted"/>
<dbReference type="PANTHER" id="PTHR30600">
    <property type="entry name" value="CYTOCHROME C PEROXIDASE-RELATED"/>
    <property type="match status" value="1"/>
</dbReference>
<dbReference type="KEGG" id="als:DJ013_21985"/>
<keyword evidence="4 10" id="KW-0732">Signal</keyword>
<evidence type="ECO:0000313" key="12">
    <source>
        <dbReference type="EMBL" id="AWW00711.1"/>
    </source>
</evidence>
<evidence type="ECO:0000256" key="2">
    <source>
        <dbReference type="ARBA" id="ARBA00022617"/>
    </source>
</evidence>
<keyword evidence="13" id="KW-1185">Reference proteome</keyword>
<evidence type="ECO:0000256" key="7">
    <source>
        <dbReference type="ARBA" id="ARBA00023004"/>
    </source>
</evidence>
<feature type="binding site" description="axial binding residue" evidence="9">
    <location>
        <position position="227"/>
    </location>
    <ligand>
        <name>heme c</name>
        <dbReference type="ChEBI" id="CHEBI:61717"/>
        <label>2</label>
    </ligand>
    <ligandPart>
        <name>Fe</name>
        <dbReference type="ChEBI" id="CHEBI:18248"/>
    </ligandPart>
</feature>
<evidence type="ECO:0000313" key="13">
    <source>
        <dbReference type="Proteomes" id="UP000249873"/>
    </source>
</evidence>
<dbReference type="Proteomes" id="UP000249873">
    <property type="component" value="Chromosome"/>
</dbReference>
<feature type="binding site" description="axial binding residue" evidence="9">
    <location>
        <position position="82"/>
    </location>
    <ligand>
        <name>heme c</name>
        <dbReference type="ChEBI" id="CHEBI:61717"/>
        <label>1</label>
    </ligand>
    <ligandPart>
        <name>Fe</name>
        <dbReference type="ChEBI" id="CHEBI:18248"/>
    </ligandPart>
</feature>
<dbReference type="Pfam" id="PF03150">
    <property type="entry name" value="CCP_MauG"/>
    <property type="match status" value="1"/>
</dbReference>
<evidence type="ECO:0000256" key="4">
    <source>
        <dbReference type="ARBA" id="ARBA00022729"/>
    </source>
</evidence>
<evidence type="ECO:0000259" key="11">
    <source>
        <dbReference type="PROSITE" id="PS51007"/>
    </source>
</evidence>
<evidence type="ECO:0000256" key="6">
    <source>
        <dbReference type="ARBA" id="ARBA00023002"/>
    </source>
</evidence>
<dbReference type="RefSeq" id="WP_111374077.1">
    <property type="nucleotide sequence ID" value="NZ_CP029480.1"/>
</dbReference>
<feature type="domain" description="Cytochrome c" evidence="11">
    <location>
        <begin position="56"/>
        <end position="158"/>
    </location>
</feature>
<dbReference type="GO" id="GO:0042597">
    <property type="term" value="C:periplasmic space"/>
    <property type="evidence" value="ECO:0007669"/>
    <property type="project" value="UniProtKB-SubCell"/>
</dbReference>
<feature type="binding site" description="covalent" evidence="8">
    <location>
        <position position="81"/>
    </location>
    <ligand>
        <name>heme c</name>
        <dbReference type="ChEBI" id="CHEBI:61717"/>
        <label>1</label>
    </ligand>
</feature>
<reference evidence="12 13" key="1">
    <citation type="submission" date="2018-05" db="EMBL/GenBank/DDBJ databases">
        <title>Complete genome sequence of Arcticibacterium luteifluviistationis SM1504T, a cytophagaceae bacterium isolated from Arctic surface seawater.</title>
        <authorList>
            <person name="Li Y."/>
            <person name="Qin Q.-L."/>
        </authorList>
    </citation>
    <scope>NUCLEOTIDE SEQUENCE [LARGE SCALE GENOMIC DNA]</scope>
    <source>
        <strain evidence="12 13">SM1504</strain>
    </source>
</reference>
<dbReference type="GO" id="GO:0046872">
    <property type="term" value="F:metal ion binding"/>
    <property type="evidence" value="ECO:0007669"/>
    <property type="project" value="UniProtKB-KW"/>
</dbReference>
<dbReference type="InterPro" id="IPR051395">
    <property type="entry name" value="Cytochrome_c_Peroxidase/MauG"/>
</dbReference>